<sequence length="242" mass="25137">MKTQKLATLTAAAVATTAVFGFTGAAQAYSFNSSGISFTKNTKVTFTMGKSHGSFISSLGIYEVNGGTPAKVHDLFWETKKSDSGNANGWMGTFGNTLTSATGSAVVEFTFLANKVYSLGLTSFKKIGNKPMELVGTVFSTTSLNGAFGQGAVFSSSGTDGVTGDGGFFNDYASNQDVNPAEFNDLTKGAAISFDDGGNKADKDYNDFTFTAAVPEPLTMGGMLLGAAGMAIARKRRNNNVA</sequence>
<evidence type="ECO:0000256" key="1">
    <source>
        <dbReference type="SAM" id="SignalP"/>
    </source>
</evidence>
<accession>A0A7C3ZL69</accession>
<dbReference type="EMBL" id="DSPX01000131">
    <property type="protein sequence ID" value="HGG01585.1"/>
    <property type="molecule type" value="Genomic_DNA"/>
</dbReference>
<name>A0A7C3ZL69_9CYAN</name>
<dbReference type="InterPro" id="IPR013424">
    <property type="entry name" value="Ice-binding_C"/>
</dbReference>
<organism evidence="2">
    <name type="scientific">Planktothricoides sp. SpSt-374</name>
    <dbReference type="NCBI Taxonomy" id="2282167"/>
    <lineage>
        <taxon>Bacteria</taxon>
        <taxon>Bacillati</taxon>
        <taxon>Cyanobacteriota</taxon>
        <taxon>Cyanophyceae</taxon>
        <taxon>Oscillatoriophycideae</taxon>
        <taxon>Oscillatoriales</taxon>
        <taxon>Oscillatoriaceae</taxon>
        <taxon>Planktothricoides</taxon>
    </lineage>
</organism>
<evidence type="ECO:0000313" key="2">
    <source>
        <dbReference type="EMBL" id="HGG01585.1"/>
    </source>
</evidence>
<feature type="chain" id="PRO_5027974694" evidence="1">
    <location>
        <begin position="29"/>
        <end position="242"/>
    </location>
</feature>
<protein>
    <submittedName>
        <fullName evidence="2">PEP-CTERM sorting domain-containing protein</fullName>
    </submittedName>
</protein>
<feature type="signal peptide" evidence="1">
    <location>
        <begin position="1"/>
        <end position="28"/>
    </location>
</feature>
<reference evidence="2" key="1">
    <citation type="journal article" date="2020" name="mSystems">
        <title>Genome- and Community-Level Interaction Insights into Carbon Utilization and Element Cycling Functions of Hydrothermarchaeota in Hydrothermal Sediment.</title>
        <authorList>
            <person name="Zhou Z."/>
            <person name="Liu Y."/>
            <person name="Xu W."/>
            <person name="Pan J."/>
            <person name="Luo Z.H."/>
            <person name="Li M."/>
        </authorList>
    </citation>
    <scope>NUCLEOTIDE SEQUENCE [LARGE SCALE GENOMIC DNA]</scope>
    <source>
        <strain evidence="2">SpSt-374</strain>
    </source>
</reference>
<comment type="caution">
    <text evidence="2">The sequence shown here is derived from an EMBL/GenBank/DDBJ whole genome shotgun (WGS) entry which is preliminary data.</text>
</comment>
<dbReference type="NCBIfam" id="TIGR02595">
    <property type="entry name" value="PEP_CTERM"/>
    <property type="match status" value="1"/>
</dbReference>
<gene>
    <name evidence="2" type="ORF">ENR15_13285</name>
</gene>
<proteinExistence type="predicted"/>
<dbReference type="AlphaFoldDB" id="A0A7C3ZL69"/>
<keyword evidence="1" id="KW-0732">Signal</keyword>